<dbReference type="SUPFAM" id="SSF81383">
    <property type="entry name" value="F-box domain"/>
    <property type="match status" value="1"/>
</dbReference>
<proteinExistence type="predicted"/>
<dbReference type="PANTHER" id="PTHR31672:SF13">
    <property type="entry name" value="F-BOX PROTEIN CPR30-LIKE"/>
    <property type="match status" value="1"/>
</dbReference>
<dbReference type="Pfam" id="PF07734">
    <property type="entry name" value="FBA_1"/>
    <property type="match status" value="1"/>
</dbReference>
<evidence type="ECO:0000313" key="3">
    <source>
        <dbReference type="Proteomes" id="UP000029120"/>
    </source>
</evidence>
<accession>A0A087GVX5</accession>
<dbReference type="InterPro" id="IPR017451">
    <property type="entry name" value="F-box-assoc_interact_dom"/>
</dbReference>
<dbReference type="OMA" id="SCNQPKA"/>
<dbReference type="OrthoDB" id="1063857at2759"/>
<sequence length="378" mass="43143">MTKLSDLTDDLVGEILSRVTLTSLIAVRSTCKLWNALSKKLILGKRAESRKQQFLEFIKISSRVCSMKFDRKGIRNEEEEFIDPSTKQVSVFDGIRVSQIFCCDGLLLCVPMEEDDSITRVIVWNPYLGQIRWIEPRTKFGRYDGFALGFDNNGNHKILRSVYERGICIDDVYDFSTDSWRVLDISPDSKELCFSNGVSLKGNAYLFDEELTTVETEEADTVEVDYLVCFDFTTERFGPRLSLPFHPPYPSIETLTLSSVRDEKLSVLYQHGNTFDIVEIWVTTKIEPNVVSWSKFLRVDMSLINGLPDDFKARCFFSDEEKKVAVVFNGDPYRKTKTIACIIGEDGYFKSVNGEEAANPWDYGPHVCSSYVPSLVQL</sequence>
<gene>
    <name evidence="2" type="ordered locus">AALP_Aa5g092400</name>
</gene>
<dbReference type="Gramene" id="KFK34027">
    <property type="protein sequence ID" value="KFK34027"/>
    <property type="gene ID" value="AALP_AA5G092400"/>
</dbReference>
<dbReference type="InterPro" id="IPR011043">
    <property type="entry name" value="Gal_Oxase/kelch_b-propeller"/>
</dbReference>
<dbReference type="SUPFAM" id="SSF50965">
    <property type="entry name" value="Galactose oxidase, central domain"/>
    <property type="match status" value="1"/>
</dbReference>
<evidence type="ECO:0000259" key="1">
    <source>
        <dbReference type="SMART" id="SM00256"/>
    </source>
</evidence>
<protein>
    <recommendedName>
        <fullName evidence="1">F-box domain-containing protein</fullName>
    </recommendedName>
</protein>
<dbReference type="Proteomes" id="UP000029120">
    <property type="component" value="Chromosome 5"/>
</dbReference>
<evidence type="ECO:0000313" key="2">
    <source>
        <dbReference type="EMBL" id="KFK34027.1"/>
    </source>
</evidence>
<feature type="domain" description="F-box" evidence="1">
    <location>
        <begin position="7"/>
        <end position="47"/>
    </location>
</feature>
<dbReference type="InterPro" id="IPR036047">
    <property type="entry name" value="F-box-like_dom_sf"/>
</dbReference>
<dbReference type="InterPro" id="IPR006527">
    <property type="entry name" value="F-box-assoc_dom_typ1"/>
</dbReference>
<dbReference type="NCBIfam" id="TIGR01640">
    <property type="entry name" value="F_box_assoc_1"/>
    <property type="match status" value="1"/>
</dbReference>
<dbReference type="InterPro" id="IPR001810">
    <property type="entry name" value="F-box_dom"/>
</dbReference>
<dbReference type="PANTHER" id="PTHR31672">
    <property type="entry name" value="BNACNNG10540D PROTEIN"/>
    <property type="match status" value="1"/>
</dbReference>
<dbReference type="AlphaFoldDB" id="A0A087GVX5"/>
<organism evidence="2 3">
    <name type="scientific">Arabis alpina</name>
    <name type="common">Alpine rock-cress</name>
    <dbReference type="NCBI Taxonomy" id="50452"/>
    <lineage>
        <taxon>Eukaryota</taxon>
        <taxon>Viridiplantae</taxon>
        <taxon>Streptophyta</taxon>
        <taxon>Embryophyta</taxon>
        <taxon>Tracheophyta</taxon>
        <taxon>Spermatophyta</taxon>
        <taxon>Magnoliopsida</taxon>
        <taxon>eudicotyledons</taxon>
        <taxon>Gunneridae</taxon>
        <taxon>Pentapetalae</taxon>
        <taxon>rosids</taxon>
        <taxon>malvids</taxon>
        <taxon>Brassicales</taxon>
        <taxon>Brassicaceae</taxon>
        <taxon>Arabideae</taxon>
        <taxon>Arabis</taxon>
    </lineage>
</organism>
<name>A0A087GVX5_ARAAL</name>
<dbReference type="InterPro" id="IPR050796">
    <property type="entry name" value="SCF_F-box_component"/>
</dbReference>
<reference evidence="3" key="1">
    <citation type="journal article" date="2015" name="Nat. Plants">
        <title>Genome expansion of Arabis alpina linked with retrotransposition and reduced symmetric DNA methylation.</title>
        <authorList>
            <person name="Willing E.M."/>
            <person name="Rawat V."/>
            <person name="Mandakova T."/>
            <person name="Maumus F."/>
            <person name="James G.V."/>
            <person name="Nordstroem K.J."/>
            <person name="Becker C."/>
            <person name="Warthmann N."/>
            <person name="Chica C."/>
            <person name="Szarzynska B."/>
            <person name="Zytnicki M."/>
            <person name="Albani M.C."/>
            <person name="Kiefer C."/>
            <person name="Bergonzi S."/>
            <person name="Castaings L."/>
            <person name="Mateos J.L."/>
            <person name="Berns M.C."/>
            <person name="Bujdoso N."/>
            <person name="Piofczyk T."/>
            <person name="de Lorenzo L."/>
            <person name="Barrero-Sicilia C."/>
            <person name="Mateos I."/>
            <person name="Piednoel M."/>
            <person name="Hagmann J."/>
            <person name="Chen-Min-Tao R."/>
            <person name="Iglesias-Fernandez R."/>
            <person name="Schuster S.C."/>
            <person name="Alonso-Blanco C."/>
            <person name="Roudier F."/>
            <person name="Carbonero P."/>
            <person name="Paz-Ares J."/>
            <person name="Davis S.J."/>
            <person name="Pecinka A."/>
            <person name="Quesneville H."/>
            <person name="Colot V."/>
            <person name="Lysak M.A."/>
            <person name="Weigel D."/>
            <person name="Coupland G."/>
            <person name="Schneeberger K."/>
        </authorList>
    </citation>
    <scope>NUCLEOTIDE SEQUENCE [LARGE SCALE GENOMIC DNA]</scope>
    <source>
        <strain evidence="3">cv. Pajares</strain>
    </source>
</reference>
<dbReference type="SMART" id="SM00256">
    <property type="entry name" value="FBOX"/>
    <property type="match status" value="1"/>
</dbReference>
<dbReference type="EMBL" id="CM002873">
    <property type="protein sequence ID" value="KFK34027.1"/>
    <property type="molecule type" value="Genomic_DNA"/>
</dbReference>
<dbReference type="Pfam" id="PF00646">
    <property type="entry name" value="F-box"/>
    <property type="match status" value="1"/>
</dbReference>
<keyword evidence="3" id="KW-1185">Reference proteome</keyword>